<comment type="function">
    <text evidence="4">Component of the exocyst complex.</text>
</comment>
<organism evidence="6">
    <name type="scientific">Lotharella globosa</name>
    <dbReference type="NCBI Taxonomy" id="91324"/>
    <lineage>
        <taxon>Eukaryota</taxon>
        <taxon>Sar</taxon>
        <taxon>Rhizaria</taxon>
        <taxon>Cercozoa</taxon>
        <taxon>Chlorarachniophyceae</taxon>
        <taxon>Lotharella</taxon>
    </lineage>
</organism>
<sequence length="292" mass="33759">MLSEYNSLQKDFSRLLITSDGYQLNPAYNKLLGLQKTMTKACGRAFIEYDASLSKQKERVSHGIHLKSKKGKHKGLPSDGTVWRVSVKTLNFLLNGLLDYRQTIEHPCMQRCNELRGFVRGNTANTTVGSIVLTITDTLKNTLIEISKGYRNPSLTQIFLLNNFHFIQKRIKESGLLSKDIKNSGFVSLYQKLMDEAQDKYSSNSWDRALEYVSILDSEKILKRCEKKPDGSLEPDRWAKASIKSKFKEFNERFAKQYEDQSVWSVPDADLRSQIRNRNMKKILEAYEQFYK</sequence>
<dbReference type="GO" id="GO:0015031">
    <property type="term" value="P:protein transport"/>
    <property type="evidence" value="ECO:0007669"/>
    <property type="project" value="UniProtKB-KW"/>
</dbReference>
<dbReference type="InterPro" id="IPR016159">
    <property type="entry name" value="Cullin_repeat-like_dom_sf"/>
</dbReference>
<evidence type="ECO:0000256" key="2">
    <source>
        <dbReference type="ARBA" id="ARBA00022448"/>
    </source>
</evidence>
<dbReference type="InterPro" id="IPR004140">
    <property type="entry name" value="Exo70"/>
</dbReference>
<dbReference type="GO" id="GO:0000145">
    <property type="term" value="C:exocyst"/>
    <property type="evidence" value="ECO:0007669"/>
    <property type="project" value="InterPro"/>
</dbReference>
<dbReference type="Gene3D" id="1.20.1280.170">
    <property type="entry name" value="Exocyst complex component Exo70"/>
    <property type="match status" value="1"/>
</dbReference>
<evidence type="ECO:0000259" key="5">
    <source>
        <dbReference type="Pfam" id="PF03081"/>
    </source>
</evidence>
<evidence type="ECO:0000313" key="6">
    <source>
        <dbReference type="EMBL" id="CAE0669041.1"/>
    </source>
</evidence>
<dbReference type="InterPro" id="IPR046364">
    <property type="entry name" value="Exo70_C"/>
</dbReference>
<evidence type="ECO:0000256" key="4">
    <source>
        <dbReference type="RuleBase" id="RU365026"/>
    </source>
</evidence>
<keyword evidence="2 4" id="KW-0813">Transport</keyword>
<dbReference type="GO" id="GO:0005546">
    <property type="term" value="F:phosphatidylinositol-4,5-bisphosphate binding"/>
    <property type="evidence" value="ECO:0007669"/>
    <property type="project" value="InterPro"/>
</dbReference>
<dbReference type="AlphaFoldDB" id="A0A7S3Z1P0"/>
<keyword evidence="4" id="KW-0653">Protein transport</keyword>
<evidence type="ECO:0000256" key="1">
    <source>
        <dbReference type="ARBA" id="ARBA00006756"/>
    </source>
</evidence>
<dbReference type="PANTHER" id="PTHR12542">
    <property type="entry name" value="EXOCYST COMPLEX PROTEIN EXO70"/>
    <property type="match status" value="1"/>
</dbReference>
<protein>
    <recommendedName>
        <fullName evidence="4">Exocyst subunit Exo70 family protein</fullName>
    </recommendedName>
</protein>
<proteinExistence type="inferred from homology"/>
<evidence type="ECO:0000256" key="3">
    <source>
        <dbReference type="ARBA" id="ARBA00022483"/>
    </source>
</evidence>
<feature type="domain" description="Exocyst complex subunit Exo70 C-terminal" evidence="5">
    <location>
        <begin position="25"/>
        <end position="292"/>
    </location>
</feature>
<dbReference type="EMBL" id="HBIV01028914">
    <property type="protein sequence ID" value="CAE0669041.1"/>
    <property type="molecule type" value="Transcribed_RNA"/>
</dbReference>
<keyword evidence="3 4" id="KW-0268">Exocytosis</keyword>
<dbReference type="PANTHER" id="PTHR12542:SF41">
    <property type="entry name" value="EXOCYST COMPLEX COMPONENT 7"/>
    <property type="match status" value="1"/>
</dbReference>
<gene>
    <name evidence="6" type="ORF">LGLO00237_LOCUS20668</name>
</gene>
<dbReference type="Pfam" id="PF03081">
    <property type="entry name" value="Exo70_C"/>
    <property type="match status" value="1"/>
</dbReference>
<comment type="similarity">
    <text evidence="1 4">Belongs to the EXO70 family.</text>
</comment>
<reference evidence="6" key="1">
    <citation type="submission" date="2021-01" db="EMBL/GenBank/DDBJ databases">
        <authorList>
            <person name="Corre E."/>
            <person name="Pelletier E."/>
            <person name="Niang G."/>
            <person name="Scheremetjew M."/>
            <person name="Finn R."/>
            <person name="Kale V."/>
            <person name="Holt S."/>
            <person name="Cochrane G."/>
            <person name="Meng A."/>
            <person name="Brown T."/>
            <person name="Cohen L."/>
        </authorList>
    </citation>
    <scope>NUCLEOTIDE SEQUENCE</scope>
    <source>
        <strain evidence="6">CCCM811</strain>
    </source>
</reference>
<name>A0A7S3Z1P0_9EUKA</name>
<accession>A0A7S3Z1P0</accession>
<dbReference type="SUPFAM" id="SSF74788">
    <property type="entry name" value="Cullin repeat-like"/>
    <property type="match status" value="1"/>
</dbReference>
<dbReference type="GO" id="GO:0006887">
    <property type="term" value="P:exocytosis"/>
    <property type="evidence" value="ECO:0007669"/>
    <property type="project" value="UniProtKB-KW"/>
</dbReference>